<reference evidence="3 5" key="3">
    <citation type="submission" date="2018-03" db="EMBL/GenBank/DDBJ databases">
        <title>Genome sequence of Paenibacillus elgii strain AC13 an antimicrobial compound producing bacteria.</title>
        <authorList>
            <person name="Kurokawa A.S."/>
            <person name="Araujo J.F."/>
            <person name="Costa R.A."/>
            <person name="Ortega D.B."/>
            <person name="Pires A.S."/>
            <person name="Pappas G.J.Jr."/>
            <person name="Franco O.L."/>
            <person name="Barreto C."/>
            <person name="Magalhaes B.S."/>
            <person name="Kruger R.H."/>
        </authorList>
    </citation>
    <scope>NUCLEOTIDE SEQUENCE [LARGE SCALE GENOMIC DNA]</scope>
    <source>
        <strain evidence="3 5">AC13</strain>
    </source>
</reference>
<feature type="compositionally biased region" description="Basic and acidic residues" evidence="1">
    <location>
        <begin position="134"/>
        <end position="144"/>
    </location>
</feature>
<evidence type="ECO:0000256" key="1">
    <source>
        <dbReference type="SAM" id="MobiDB-lite"/>
    </source>
</evidence>
<organism evidence="2 4">
    <name type="scientific">Paenibacillus elgii</name>
    <dbReference type="NCBI Taxonomy" id="189691"/>
    <lineage>
        <taxon>Bacteria</taxon>
        <taxon>Bacillati</taxon>
        <taxon>Bacillota</taxon>
        <taxon>Bacilli</taxon>
        <taxon>Bacillales</taxon>
        <taxon>Paenibacillaceae</taxon>
        <taxon>Paenibacillus</taxon>
    </lineage>
</organism>
<dbReference type="STRING" id="1007103.GCA_000213315_00696"/>
<evidence type="ECO:0000313" key="4">
    <source>
        <dbReference type="Proteomes" id="UP000076563"/>
    </source>
</evidence>
<dbReference type="Proteomes" id="UP000076563">
    <property type="component" value="Unassembled WGS sequence"/>
</dbReference>
<name>A0A161S660_9BACL</name>
<dbReference type="InterPro" id="IPR024999">
    <property type="entry name" value="DUF3905"/>
</dbReference>
<evidence type="ECO:0000313" key="3">
    <source>
        <dbReference type="EMBL" id="PUA35386.1"/>
    </source>
</evidence>
<dbReference type="AlphaFoldDB" id="A0A161S660"/>
<feature type="compositionally biased region" description="Polar residues" evidence="1">
    <location>
        <begin position="12"/>
        <end position="24"/>
    </location>
</feature>
<dbReference type="RefSeq" id="WP_010502132.1">
    <property type="nucleotide sequence ID" value="NZ_CP121215.1"/>
</dbReference>
<gene>
    <name evidence="2" type="ORF">AV654_03250</name>
    <name evidence="3" type="ORF">C8Z91_30755</name>
</gene>
<protein>
    <submittedName>
        <fullName evidence="3">DUF3905 domain-containing protein</fullName>
    </submittedName>
</protein>
<dbReference type="OrthoDB" id="2695269at2"/>
<comment type="caution">
    <text evidence="2">The sequence shown here is derived from an EMBL/GenBank/DDBJ whole genome shotgun (WGS) entry which is preliminary data.</text>
</comment>
<feature type="compositionally biased region" description="Basic and acidic residues" evidence="1">
    <location>
        <begin position="1"/>
        <end position="11"/>
    </location>
</feature>
<proteinExistence type="predicted"/>
<dbReference type="Proteomes" id="UP000244184">
    <property type="component" value="Unassembled WGS sequence"/>
</dbReference>
<evidence type="ECO:0000313" key="5">
    <source>
        <dbReference type="Proteomes" id="UP000244184"/>
    </source>
</evidence>
<reference evidence="2" key="2">
    <citation type="submission" date="2016-01" db="EMBL/GenBank/DDBJ databases">
        <authorList>
            <person name="McClelland M."/>
            <person name="Jain A."/>
            <person name="Saraogi P."/>
            <person name="Mendelson R."/>
            <person name="Westerman R."/>
            <person name="SanMiguel P."/>
            <person name="Csonka L."/>
        </authorList>
    </citation>
    <scope>NUCLEOTIDE SEQUENCE</scope>
    <source>
        <strain evidence="2">M63</strain>
    </source>
</reference>
<feature type="region of interest" description="Disordered" evidence="1">
    <location>
        <begin position="1"/>
        <end position="28"/>
    </location>
</feature>
<dbReference type="EMBL" id="LQRA01000077">
    <property type="protein sequence ID" value="KZE74735.1"/>
    <property type="molecule type" value="Genomic_DNA"/>
</dbReference>
<evidence type="ECO:0000313" key="2">
    <source>
        <dbReference type="EMBL" id="KZE74735.1"/>
    </source>
</evidence>
<dbReference type="Pfam" id="PF13045">
    <property type="entry name" value="DUF3905"/>
    <property type="match status" value="1"/>
</dbReference>
<keyword evidence="4" id="KW-1185">Reference proteome</keyword>
<sequence length="144" mass="16760">MNDKENRDKNASYEQVDTGISYNAKNDPELDPFEINFRQEHHQNRGPREAFVNEYGVLIGDHIYQSEQSPLEQWSDETDPAIMSGDQWVHPYKDVGFQTTENRELFEQGIVPQGYPFMHSDKDVAYKSYPSGEPDEKEKDAEQK</sequence>
<feature type="region of interest" description="Disordered" evidence="1">
    <location>
        <begin position="122"/>
        <end position="144"/>
    </location>
</feature>
<reference evidence="4" key="1">
    <citation type="submission" date="2016-01" db="EMBL/GenBank/DDBJ databases">
        <title>Draft genome of Chromobacterium sp. F49.</title>
        <authorList>
            <person name="Hong K.W."/>
        </authorList>
    </citation>
    <scope>NUCLEOTIDE SEQUENCE [LARGE SCALE GENOMIC DNA]</scope>
    <source>
        <strain evidence="4">M63</strain>
    </source>
</reference>
<accession>A0A161S660</accession>
<dbReference type="EMBL" id="PYHP01000088">
    <property type="protein sequence ID" value="PUA35386.1"/>
    <property type="molecule type" value="Genomic_DNA"/>
</dbReference>
<dbReference type="eggNOG" id="ENOG5031VRG">
    <property type="taxonomic scope" value="Bacteria"/>
</dbReference>